<accession>A0A423H3R9</accession>
<dbReference type="Proteomes" id="UP000286071">
    <property type="component" value="Unassembled WGS sequence"/>
</dbReference>
<evidence type="ECO:0008006" key="4">
    <source>
        <dbReference type="Google" id="ProtNLM"/>
    </source>
</evidence>
<evidence type="ECO:0000256" key="1">
    <source>
        <dbReference type="SAM" id="SignalP"/>
    </source>
</evidence>
<reference evidence="2 3" key="1">
    <citation type="submission" date="2016-10" db="EMBL/GenBank/DDBJ databases">
        <title>Comparative genome analysis of multiple Pseudomonas spp. focuses on biocontrol and plant growth promoting traits.</title>
        <authorList>
            <person name="Tao X.-Y."/>
            <person name="Taylor C.G."/>
        </authorList>
    </citation>
    <scope>NUCLEOTIDE SEQUENCE [LARGE SCALE GENOMIC DNA]</scope>
    <source>
        <strain evidence="2 3">48H11</strain>
    </source>
</reference>
<name>A0A423H3R9_9PSED</name>
<dbReference type="AlphaFoldDB" id="A0A423H3R9"/>
<protein>
    <recommendedName>
        <fullName evidence="4">Lipoprotein</fullName>
    </recommendedName>
</protein>
<evidence type="ECO:0000313" key="2">
    <source>
        <dbReference type="EMBL" id="RON07404.1"/>
    </source>
</evidence>
<keyword evidence="1" id="KW-0732">Signal</keyword>
<sequence>MKVIFACMLFLSLLCSVACEPVVTPDQYFQRAQRVADKIKREADERVRREAAGQPDIKYSPEQLRNAEGDIEALVDSLKRASDGGHTVATYFLANLQDNPMFSERSRKETCSLYQKAMDQGLLAAAVGYYHLCDKAYERFDLHNADHLKYLQSLEQLLQKSDAYGDAYPLPAKHSLCFLDEGAPLPQQGVLAAIRARAVALVLTEDQYRAEANYILALTRVNENDRPDSKNIAYLDDAEALGCNDHNGLNAMIRNAGKASDNK</sequence>
<feature type="signal peptide" evidence="1">
    <location>
        <begin position="1"/>
        <end position="18"/>
    </location>
</feature>
<dbReference type="RefSeq" id="WP_123426427.1">
    <property type="nucleotide sequence ID" value="NZ_MOBJ01000012.1"/>
</dbReference>
<gene>
    <name evidence="2" type="ORF">BK659_17835</name>
</gene>
<organism evidence="2 3">
    <name type="scientific">Pseudomonas brassicacearum</name>
    <dbReference type="NCBI Taxonomy" id="930166"/>
    <lineage>
        <taxon>Bacteria</taxon>
        <taxon>Pseudomonadati</taxon>
        <taxon>Pseudomonadota</taxon>
        <taxon>Gammaproteobacteria</taxon>
        <taxon>Pseudomonadales</taxon>
        <taxon>Pseudomonadaceae</taxon>
        <taxon>Pseudomonas</taxon>
    </lineage>
</organism>
<feature type="chain" id="PRO_5019322389" description="Lipoprotein" evidence="1">
    <location>
        <begin position="19"/>
        <end position="263"/>
    </location>
</feature>
<proteinExistence type="predicted"/>
<comment type="caution">
    <text evidence="2">The sequence shown here is derived from an EMBL/GenBank/DDBJ whole genome shotgun (WGS) entry which is preliminary data.</text>
</comment>
<dbReference type="OrthoDB" id="6987011at2"/>
<evidence type="ECO:0000313" key="3">
    <source>
        <dbReference type="Proteomes" id="UP000286071"/>
    </source>
</evidence>
<dbReference type="EMBL" id="MOBJ01000012">
    <property type="protein sequence ID" value="RON07404.1"/>
    <property type="molecule type" value="Genomic_DNA"/>
</dbReference>